<dbReference type="Pfam" id="PF01494">
    <property type="entry name" value="FAD_binding_3"/>
    <property type="match status" value="1"/>
</dbReference>
<organism evidence="2">
    <name type="scientific">Streptomyces sp. NBC_01393</name>
    <dbReference type="NCBI Taxonomy" id="2903851"/>
    <lineage>
        <taxon>Bacteria</taxon>
        <taxon>Bacillati</taxon>
        <taxon>Actinomycetota</taxon>
        <taxon>Actinomycetes</taxon>
        <taxon>Kitasatosporales</taxon>
        <taxon>Streptomycetaceae</taxon>
        <taxon>Streptomyces</taxon>
    </lineage>
</organism>
<reference evidence="2" key="1">
    <citation type="submission" date="2022-10" db="EMBL/GenBank/DDBJ databases">
        <title>The complete genomes of actinobacterial strains from the NBC collection.</title>
        <authorList>
            <person name="Joergensen T.S."/>
            <person name="Alvarez Arevalo M."/>
            <person name="Sterndorff E.B."/>
            <person name="Faurdal D."/>
            <person name="Vuksanovic O."/>
            <person name="Mourched A.-S."/>
            <person name="Charusanti P."/>
            <person name="Shaw S."/>
            <person name="Blin K."/>
            <person name="Weber T."/>
        </authorList>
    </citation>
    <scope>NUCLEOTIDE SEQUENCE</scope>
    <source>
        <strain evidence="2">NBC_01393</strain>
    </source>
</reference>
<dbReference type="Gene3D" id="3.50.50.60">
    <property type="entry name" value="FAD/NAD(P)-binding domain"/>
    <property type="match status" value="1"/>
</dbReference>
<proteinExistence type="predicted"/>
<dbReference type="AlphaFoldDB" id="A0AAU3HRH5"/>
<dbReference type="PANTHER" id="PTHR43422:SF3">
    <property type="entry name" value="THIAMINE THIAZOLE SYNTHASE"/>
    <property type="match status" value="1"/>
</dbReference>
<sequence>MSRSAIVIGGGLAGMLAASALSQRVEEVTVLERYPLPEGPGPRKGIPQSLHAHILLPSGRDAIESLIPGAGIGGRLAAAGARVSSLTSLLTFGTEGWFRRWGRDSHPLTVCSRDLLDWTVREAVLEEDNIAVRTTQVVGLLGSSARVTGVRLRDEDGQESDLSADLIVDVSGRGSRAVHWLKDLGITDVTESVVDSGLVYASRRYRIPKGAEDWPLTQVNADPFSGEPGRSANLVPIENDEWLVSLGGTRGGEPTSSAEDFTQFALGLRHPIVGELIADAEPLTDVVLSRSTRNGRRAFEKARIWPEAFIVLGDAVATYNPVYGQGMSVAALGAKALQEELQRDGAGAPGLARRVQRAAAKPVEAAWAMSTSQDRQFPDVEGNPPNFADRALTRYVRRMTRVATTSYQVSSAMCDVTTLQKDAIWLVHPSLLLATLAGPVLPPLEGPPLTDAERAFFESYVSTAG</sequence>
<dbReference type="SUPFAM" id="SSF51905">
    <property type="entry name" value="FAD/NAD(P)-binding domain"/>
    <property type="match status" value="1"/>
</dbReference>
<evidence type="ECO:0000313" key="2">
    <source>
        <dbReference type="EMBL" id="WTZ07815.1"/>
    </source>
</evidence>
<dbReference type="InterPro" id="IPR002938">
    <property type="entry name" value="FAD-bd"/>
</dbReference>
<protein>
    <submittedName>
        <fullName evidence="2">NAD(P)-binding protein</fullName>
    </submittedName>
</protein>
<name>A0AAU3HRH5_9ACTN</name>
<dbReference type="PANTHER" id="PTHR43422">
    <property type="entry name" value="THIAMINE THIAZOLE SYNTHASE"/>
    <property type="match status" value="1"/>
</dbReference>
<gene>
    <name evidence="2" type="ORF">OG699_07295</name>
</gene>
<evidence type="ECO:0000259" key="1">
    <source>
        <dbReference type="Pfam" id="PF01494"/>
    </source>
</evidence>
<accession>A0AAU3HRH5</accession>
<dbReference type="InterPro" id="IPR036188">
    <property type="entry name" value="FAD/NAD-bd_sf"/>
</dbReference>
<feature type="domain" description="FAD-binding" evidence="1">
    <location>
        <begin position="5"/>
        <end position="340"/>
    </location>
</feature>
<dbReference type="GO" id="GO:0071949">
    <property type="term" value="F:FAD binding"/>
    <property type="evidence" value="ECO:0007669"/>
    <property type="project" value="InterPro"/>
</dbReference>
<dbReference type="EMBL" id="CP109546">
    <property type="protein sequence ID" value="WTZ07815.1"/>
    <property type="molecule type" value="Genomic_DNA"/>
</dbReference>